<evidence type="ECO:0000313" key="4">
    <source>
        <dbReference type="Proteomes" id="UP001500657"/>
    </source>
</evidence>
<accession>A0ABP3E4R2</accession>
<gene>
    <name evidence="3" type="ORF">GCM10009126_17290</name>
</gene>
<dbReference type="EMBL" id="BAAAFO010000003">
    <property type="protein sequence ID" value="GAA0252529.1"/>
    <property type="molecule type" value="Genomic_DNA"/>
</dbReference>
<evidence type="ECO:0000259" key="2">
    <source>
        <dbReference type="Pfam" id="PF13439"/>
    </source>
</evidence>
<evidence type="ECO:0000259" key="1">
    <source>
        <dbReference type="Pfam" id="PF00534"/>
    </source>
</evidence>
<dbReference type="Proteomes" id="UP001500657">
    <property type="component" value="Unassembled WGS sequence"/>
</dbReference>
<dbReference type="PANTHER" id="PTHR45947:SF3">
    <property type="entry name" value="SULFOQUINOVOSYL TRANSFERASE SQD2"/>
    <property type="match status" value="1"/>
</dbReference>
<feature type="domain" description="Glycosyl transferase family 1" evidence="1">
    <location>
        <begin position="257"/>
        <end position="407"/>
    </location>
</feature>
<dbReference type="PANTHER" id="PTHR45947">
    <property type="entry name" value="SULFOQUINOVOSYL TRANSFERASE SQD2"/>
    <property type="match status" value="1"/>
</dbReference>
<keyword evidence="4" id="KW-1185">Reference proteome</keyword>
<dbReference type="InterPro" id="IPR050194">
    <property type="entry name" value="Glycosyltransferase_grp1"/>
</dbReference>
<dbReference type="Pfam" id="PF13439">
    <property type="entry name" value="Glyco_transf_4"/>
    <property type="match status" value="1"/>
</dbReference>
<comment type="caution">
    <text evidence="3">The sequence shown here is derived from an EMBL/GenBank/DDBJ whole genome shotgun (WGS) entry which is preliminary data.</text>
</comment>
<dbReference type="InterPro" id="IPR028098">
    <property type="entry name" value="Glyco_trans_4-like_N"/>
</dbReference>
<dbReference type="Gene3D" id="3.40.50.2000">
    <property type="entry name" value="Glycogen Phosphorylase B"/>
    <property type="match status" value="2"/>
</dbReference>
<dbReference type="CDD" id="cd03798">
    <property type="entry name" value="GT4_WlbH-like"/>
    <property type="match status" value="1"/>
</dbReference>
<proteinExistence type="predicted"/>
<feature type="domain" description="Glycosyltransferase subfamily 4-like N-terminal" evidence="2">
    <location>
        <begin position="59"/>
        <end position="241"/>
    </location>
</feature>
<organism evidence="3 4">
    <name type="scientific">Rhodanobacter caeni</name>
    <dbReference type="NCBI Taxonomy" id="657654"/>
    <lineage>
        <taxon>Bacteria</taxon>
        <taxon>Pseudomonadati</taxon>
        <taxon>Pseudomonadota</taxon>
        <taxon>Gammaproteobacteria</taxon>
        <taxon>Lysobacterales</taxon>
        <taxon>Rhodanobacteraceae</taxon>
        <taxon>Rhodanobacter</taxon>
    </lineage>
</organism>
<dbReference type="Pfam" id="PF00534">
    <property type="entry name" value="Glycos_transf_1"/>
    <property type="match status" value="1"/>
</dbReference>
<evidence type="ECO:0000313" key="3">
    <source>
        <dbReference type="EMBL" id="GAA0252529.1"/>
    </source>
</evidence>
<protein>
    <submittedName>
        <fullName evidence="3">Glycosyltransferase family 4 protein</fullName>
    </submittedName>
</protein>
<name>A0ABP3E4R2_9GAMM</name>
<reference evidence="4" key="1">
    <citation type="journal article" date="2019" name="Int. J. Syst. Evol. Microbiol.">
        <title>The Global Catalogue of Microorganisms (GCM) 10K type strain sequencing project: providing services to taxonomists for standard genome sequencing and annotation.</title>
        <authorList>
            <consortium name="The Broad Institute Genomics Platform"/>
            <consortium name="The Broad Institute Genome Sequencing Center for Infectious Disease"/>
            <person name="Wu L."/>
            <person name="Ma J."/>
        </authorList>
    </citation>
    <scope>NUCLEOTIDE SEQUENCE [LARGE SCALE GENOMIC DNA]</scope>
    <source>
        <strain evidence="4">JCM 16242</strain>
    </source>
</reference>
<sequence>MMVESTHPADATSAPATAALNAGVAPINGPGARFDASAGRTIHLLVFTSLYPNAAQPGHGVFVEERLRHLVASGRITATVVAPVPWFPFRHRFFGAYATFAAVPKQETRHGIRILHPRYPVIPKLGMNVTPFLMYRAVLPLLRKLVAEPGFDLIDAHYFYPDGVVAARLGEALDKPVVISARGSDVTWIPRFRRARRRIQRAAQSAAALITVSQALKDSLVDLDVDSARITVLRNGVDLQRFAPRDRMALREKLGVQGPVWLTVSHLVELKGIHIVIEALALVPDVTLLIAGKGPQEHELRQLADRLGLAARVRFLGAIPHAQLCGYYNVADAMVLASSREGMPNVVLESIACGTPVLATAVGGVPELITTPQAGELIRERRPEALALAWNTLHARQPDRKATRQHGETLGWRPVVDAQNALYARVLSAAVRPTSGSST</sequence>
<dbReference type="RefSeq" id="WP_343882276.1">
    <property type="nucleotide sequence ID" value="NZ_BAAAFO010000003.1"/>
</dbReference>
<dbReference type="InterPro" id="IPR001296">
    <property type="entry name" value="Glyco_trans_1"/>
</dbReference>
<dbReference type="SUPFAM" id="SSF53756">
    <property type="entry name" value="UDP-Glycosyltransferase/glycogen phosphorylase"/>
    <property type="match status" value="1"/>
</dbReference>